<protein>
    <submittedName>
        <fullName evidence="2">Uncharacterized protein</fullName>
    </submittedName>
</protein>
<proteinExistence type="predicted"/>
<feature type="compositionally biased region" description="Basic residues" evidence="1">
    <location>
        <begin position="1"/>
        <end position="11"/>
    </location>
</feature>
<feature type="non-terminal residue" evidence="2">
    <location>
        <position position="49"/>
    </location>
</feature>
<gene>
    <name evidence="2" type="ORF">AVDCRST_MAG75-1802</name>
</gene>
<feature type="compositionally biased region" description="Basic residues" evidence="1">
    <location>
        <begin position="32"/>
        <end position="43"/>
    </location>
</feature>
<organism evidence="2">
    <name type="scientific">uncultured Propionibacteriaceae bacterium</name>
    <dbReference type="NCBI Taxonomy" id="257457"/>
    <lineage>
        <taxon>Bacteria</taxon>
        <taxon>Bacillati</taxon>
        <taxon>Actinomycetota</taxon>
        <taxon>Actinomycetes</taxon>
        <taxon>Propionibacteriales</taxon>
        <taxon>Propionibacteriaceae</taxon>
        <taxon>environmental samples</taxon>
    </lineage>
</organism>
<evidence type="ECO:0000313" key="2">
    <source>
        <dbReference type="EMBL" id="CAA9395359.1"/>
    </source>
</evidence>
<sequence length="49" mass="5296">GSSSSTRRRSTGRPAPMHGARLDDRPPGACVRARRCGLGRRPRGPAERL</sequence>
<evidence type="ECO:0000256" key="1">
    <source>
        <dbReference type="SAM" id="MobiDB-lite"/>
    </source>
</evidence>
<reference evidence="2" key="1">
    <citation type="submission" date="2020-02" db="EMBL/GenBank/DDBJ databases">
        <authorList>
            <person name="Meier V. D."/>
        </authorList>
    </citation>
    <scope>NUCLEOTIDE SEQUENCE</scope>
    <source>
        <strain evidence="2">AVDCRST_MAG75</strain>
    </source>
</reference>
<dbReference type="EMBL" id="CADCUO010000111">
    <property type="protein sequence ID" value="CAA9395359.1"/>
    <property type="molecule type" value="Genomic_DNA"/>
</dbReference>
<name>A0A6J4NTK5_9ACTN</name>
<accession>A0A6J4NTK5</accession>
<dbReference type="AlphaFoldDB" id="A0A6J4NTK5"/>
<feature type="non-terminal residue" evidence="2">
    <location>
        <position position="1"/>
    </location>
</feature>
<feature type="region of interest" description="Disordered" evidence="1">
    <location>
        <begin position="1"/>
        <end position="49"/>
    </location>
</feature>